<reference evidence="4 5" key="1">
    <citation type="submission" date="2018-02" db="EMBL/GenBank/DDBJ databases">
        <title>Genomic Encyclopedia of Archaeal and Bacterial Type Strains, Phase II (KMG-II): from individual species to whole genera.</title>
        <authorList>
            <person name="Goeker M."/>
        </authorList>
    </citation>
    <scope>NUCLEOTIDE SEQUENCE [LARGE SCALE GENOMIC DNA]</scope>
    <source>
        <strain evidence="4 5">YU 961-1</strain>
    </source>
</reference>
<proteinExistence type="predicted"/>
<dbReference type="AlphaFoldDB" id="A0A2S6GJD9"/>
<protein>
    <submittedName>
        <fullName evidence="4">Type III secretion system (T3SS) SseB-like protein</fullName>
    </submittedName>
</protein>
<keyword evidence="5" id="KW-1185">Reference proteome</keyword>
<feature type="domain" description="TNT" evidence="3">
    <location>
        <begin position="506"/>
        <end position="582"/>
    </location>
</feature>
<evidence type="ECO:0000259" key="3">
    <source>
        <dbReference type="Pfam" id="PF14021"/>
    </source>
</evidence>
<dbReference type="Pfam" id="PF14021">
    <property type="entry name" value="TNT"/>
    <property type="match status" value="1"/>
</dbReference>
<dbReference type="Pfam" id="PF07179">
    <property type="entry name" value="SseB"/>
    <property type="match status" value="1"/>
</dbReference>
<dbReference type="EMBL" id="PTIX01000015">
    <property type="protein sequence ID" value="PPK65266.1"/>
    <property type="molecule type" value="Genomic_DNA"/>
</dbReference>
<evidence type="ECO:0000256" key="1">
    <source>
        <dbReference type="SAM" id="MobiDB-lite"/>
    </source>
</evidence>
<dbReference type="GO" id="GO:0050135">
    <property type="term" value="F:NADP+ nucleosidase activity"/>
    <property type="evidence" value="ECO:0007669"/>
    <property type="project" value="InterPro"/>
</dbReference>
<dbReference type="RefSeq" id="WP_104481355.1">
    <property type="nucleotide sequence ID" value="NZ_CP154825.1"/>
</dbReference>
<organism evidence="4 5">
    <name type="scientific">Actinokineospora auranticolor</name>
    <dbReference type="NCBI Taxonomy" id="155976"/>
    <lineage>
        <taxon>Bacteria</taxon>
        <taxon>Bacillati</taxon>
        <taxon>Actinomycetota</taxon>
        <taxon>Actinomycetes</taxon>
        <taxon>Pseudonocardiales</taxon>
        <taxon>Pseudonocardiaceae</taxon>
        <taxon>Actinokineospora</taxon>
    </lineage>
</organism>
<name>A0A2S6GJD9_9PSEU</name>
<feature type="region of interest" description="Disordered" evidence="1">
    <location>
        <begin position="644"/>
        <end position="663"/>
    </location>
</feature>
<evidence type="ECO:0000259" key="2">
    <source>
        <dbReference type="Pfam" id="PF07179"/>
    </source>
</evidence>
<evidence type="ECO:0000313" key="4">
    <source>
        <dbReference type="EMBL" id="PPK65266.1"/>
    </source>
</evidence>
<feature type="domain" description="SseB protein N-terminal" evidence="2">
    <location>
        <begin position="703"/>
        <end position="765"/>
    </location>
</feature>
<dbReference type="Proteomes" id="UP000239203">
    <property type="component" value="Unassembled WGS sequence"/>
</dbReference>
<dbReference type="InterPro" id="IPR025331">
    <property type="entry name" value="TNT"/>
</dbReference>
<gene>
    <name evidence="4" type="ORF">CLV40_115113</name>
</gene>
<sequence>MSTRIGFSGDSAVVVEEGPGRTGYVDPGAPVDGRLVTLPDGRTVKQVTPADFESLVTVRTLYLDSGDPVAGVDPLAGHLSSRRLVVHLREGIRDESVAVWFPGSPSDDQWEVDSSPTGDVLAAIDRAVAAAAPEGWHELLVECEAVGARLAVWSTVTMADGAKLHWAPPAIVGQWFHRMRAREYKPHRGVWHHKVYRFKPGQRPAHVQAPLNAAMMSEEDAADELRLMPRNLALAPERLLRLAVASEQSQRAYFAADEDYDGEPESVRLFDGVDESGKPIWYRPVLGTRERAAVSAYLRGAPVVLSARGVTVDQLDPDRTVPMGFHTDGRYVWPSAAAYYLDAHGVPPAMPLLEHIRAARHRLPADIPTLVLDRAAAVAMGRPWDEPAADALAEQVRRSLEPVIVEKRISPRFYSLFTARDRAWSILRVGDRYRVQWGLDQRTAVDFADVGQAVAHLTGQLFVNAEDLEFQLEEEIPAWQSPLAVLGDDPPVAAFAAVTTVMIENLDVDRYGGPDGNLVFRAGTPFEQRGLPPEFAQRPYHRYRISGAAWQVVAVTAAAGGVGYVLPESVGEYVRSGHLREISVADHPGLPPVTDAMRAEAARTPGGWVYCADPDADPQYFPDMPSAILLGGHRVGPDGRFTGETWVNDEYRPSPRRRGYPEPQTPFEQVLGYVAAGWLAHEWILAAAMESPFILESDGRGGLRIGVDANGRQFLVVYSSPRFVPPNAQNVQQADGRDLAKALAGLTLVVNPGGGFGIELPGDDLVLVAAGTPPA</sequence>
<dbReference type="InterPro" id="IPR009839">
    <property type="entry name" value="SseB_N"/>
</dbReference>
<accession>A0A2S6GJD9</accession>
<dbReference type="OrthoDB" id="275232at2"/>
<evidence type="ECO:0000313" key="5">
    <source>
        <dbReference type="Proteomes" id="UP000239203"/>
    </source>
</evidence>
<comment type="caution">
    <text evidence="4">The sequence shown here is derived from an EMBL/GenBank/DDBJ whole genome shotgun (WGS) entry which is preliminary data.</text>
</comment>